<protein>
    <submittedName>
        <fullName evidence="3">SDR family oxidoreductase</fullName>
    </submittedName>
</protein>
<dbReference type="InterPro" id="IPR002347">
    <property type="entry name" value="SDR_fam"/>
</dbReference>
<organism evidence="3">
    <name type="scientific">Planktothricoides raciborskii GIHE-MW2</name>
    <dbReference type="NCBI Taxonomy" id="2792601"/>
    <lineage>
        <taxon>Bacteria</taxon>
        <taxon>Bacillati</taxon>
        <taxon>Cyanobacteriota</taxon>
        <taxon>Cyanophyceae</taxon>
        <taxon>Oscillatoriophycideae</taxon>
        <taxon>Oscillatoriales</taxon>
        <taxon>Oscillatoriaceae</taxon>
        <taxon>Planktothricoides</taxon>
    </lineage>
</organism>
<name>A0AAU8J7D8_9CYAN</name>
<dbReference type="SUPFAM" id="SSF51735">
    <property type="entry name" value="NAD(P)-binding Rossmann-fold domains"/>
    <property type="match status" value="1"/>
</dbReference>
<dbReference type="PANTHER" id="PTHR43639:SF1">
    <property type="entry name" value="SHORT-CHAIN DEHYDROGENASE_REDUCTASE FAMILY PROTEIN"/>
    <property type="match status" value="1"/>
</dbReference>
<dbReference type="GO" id="GO:0016491">
    <property type="term" value="F:oxidoreductase activity"/>
    <property type="evidence" value="ECO:0007669"/>
    <property type="project" value="UniProtKB-KW"/>
</dbReference>
<dbReference type="PRINTS" id="PR00080">
    <property type="entry name" value="SDRFAMILY"/>
</dbReference>
<keyword evidence="2" id="KW-0560">Oxidoreductase</keyword>
<accession>A0AAU8J7D8</accession>
<comment type="similarity">
    <text evidence="1">Belongs to the short-chain dehydrogenases/reductases (SDR) family.</text>
</comment>
<evidence type="ECO:0000256" key="2">
    <source>
        <dbReference type="ARBA" id="ARBA00023002"/>
    </source>
</evidence>
<reference evidence="3" key="1">
    <citation type="submission" date="2024-07" db="EMBL/GenBank/DDBJ databases">
        <authorList>
            <person name="Kim Y.J."/>
            <person name="Jeong J.Y."/>
        </authorList>
    </citation>
    <scope>NUCLEOTIDE SEQUENCE</scope>
    <source>
        <strain evidence="3">GIHE-MW2</strain>
    </source>
</reference>
<dbReference type="PRINTS" id="PR00081">
    <property type="entry name" value="GDHRDH"/>
</dbReference>
<dbReference type="Gene3D" id="3.40.50.720">
    <property type="entry name" value="NAD(P)-binding Rossmann-like Domain"/>
    <property type="match status" value="1"/>
</dbReference>
<proteinExistence type="inferred from homology"/>
<gene>
    <name evidence="3" type="ORF">ABWT76_003681</name>
</gene>
<dbReference type="PANTHER" id="PTHR43639">
    <property type="entry name" value="OXIDOREDUCTASE, SHORT-CHAIN DEHYDROGENASE/REDUCTASE FAMILY (AFU_ORTHOLOGUE AFUA_5G02870)"/>
    <property type="match status" value="1"/>
</dbReference>
<dbReference type="InterPro" id="IPR036291">
    <property type="entry name" value="NAD(P)-bd_dom_sf"/>
</dbReference>
<dbReference type="Pfam" id="PF13561">
    <property type="entry name" value="adh_short_C2"/>
    <property type="match status" value="1"/>
</dbReference>
<evidence type="ECO:0000313" key="3">
    <source>
        <dbReference type="EMBL" id="XCM35030.1"/>
    </source>
</evidence>
<dbReference type="AlphaFoldDB" id="A0AAU8J7D8"/>
<sequence length="250" mass="27370">MDLNRKVALVTGGGIRIGRALVIALAKAGCDVFIHYGNSADAAAEVKAQVESLGRRGITYSADLADPSATDMVMPKAVEAFGQVDILINSASIFPEEDRFNQIDVALWDKILAINLRAPFQLSQVFAKQIPPDSQGKIININDARIPHPNTDHFAYRLTKRGLWDMTQMMALELAPRITVNAVALGQILEDPMAPDPKKFMEDYAQQHIPLKIPGNTKVVTDSVLFLLEQDFLTGSTITLDGGEYIRPLA</sequence>
<dbReference type="EMBL" id="CP159837">
    <property type="protein sequence ID" value="XCM35030.1"/>
    <property type="molecule type" value="Genomic_DNA"/>
</dbReference>
<dbReference type="RefSeq" id="WP_054466423.1">
    <property type="nucleotide sequence ID" value="NZ_CP159837.1"/>
</dbReference>
<evidence type="ECO:0000256" key="1">
    <source>
        <dbReference type="ARBA" id="ARBA00006484"/>
    </source>
</evidence>